<dbReference type="PATRIC" id="fig|1188233.3.peg.139"/>
<dbReference type="AlphaFoldDB" id="N9TT31"/>
<keyword evidence="3" id="KW-1185">Reference proteome</keyword>
<name>N9TT31_9BACT</name>
<proteinExistence type="predicted"/>
<dbReference type="RefSeq" id="WP_004423546.1">
    <property type="nucleotide sequence ID" value="NZ_AORI01000004.1"/>
</dbReference>
<keyword evidence="1" id="KW-0472">Membrane</keyword>
<keyword evidence="1" id="KW-1133">Transmembrane helix</keyword>
<dbReference type="EMBL" id="AORI01000004">
    <property type="protein sequence ID" value="ENY69195.1"/>
    <property type="molecule type" value="Genomic_DNA"/>
</dbReference>
<accession>N9TT31</accession>
<comment type="caution">
    <text evidence="2">The sequence shown here is derived from an EMBL/GenBank/DDBJ whole genome shotgun (WGS) entry which is preliminary data.</text>
</comment>
<dbReference type="eggNOG" id="ENOG5030MPC">
    <property type="taxonomic scope" value="Bacteria"/>
</dbReference>
<reference evidence="2 3" key="1">
    <citation type="journal article" date="2013" name="Genome Announc.">
        <title>Draft Genome Sequences of Mycoplasma auris and Mycoplasma yeatsii, Two Species of the Ear Canal of Caprinae.</title>
        <authorList>
            <person name="Dordet-Frisoni E."/>
            <person name="Baranowski E."/>
            <person name="Barre A."/>
            <person name="Blanchard A."/>
            <person name="Breton M."/>
            <person name="Couture C."/>
            <person name="Dupuy V."/>
            <person name="Gaurivaud P."/>
            <person name="Jacob D."/>
            <person name="Lemaitre C."/>
            <person name="Manso-Silvan L."/>
            <person name="Nikolski M."/>
            <person name="Nouvel L.X."/>
            <person name="Poumarat F."/>
            <person name="Sirand-Pugnet P."/>
            <person name="Thebault P."/>
            <person name="Theil S."/>
            <person name="Thiaucourt F."/>
            <person name="Citti C."/>
            <person name="Tardy F."/>
        </authorList>
    </citation>
    <scope>NUCLEOTIDE SEQUENCE [LARGE SCALE GENOMIC DNA]</scope>
    <source>
        <strain evidence="2 3">15026</strain>
    </source>
</reference>
<dbReference type="Proteomes" id="UP000013131">
    <property type="component" value="Unassembled WGS sequence"/>
</dbReference>
<protein>
    <submittedName>
        <fullName evidence="2">Uncharacterized protein</fullName>
    </submittedName>
</protein>
<dbReference type="NCBIfam" id="NF045830">
    <property type="entry name" value="MYPU_1760_HExxH"/>
    <property type="match status" value="1"/>
</dbReference>
<keyword evidence="1" id="KW-0812">Transmembrane</keyword>
<dbReference type="STRING" id="1188233.MAU_1370"/>
<dbReference type="OrthoDB" id="393673at2"/>
<evidence type="ECO:0000313" key="3">
    <source>
        <dbReference type="Proteomes" id="UP000013131"/>
    </source>
</evidence>
<evidence type="ECO:0000313" key="2">
    <source>
        <dbReference type="EMBL" id="ENY69195.1"/>
    </source>
</evidence>
<organism evidence="2 3">
    <name type="scientific">Metamycoplasma auris 15026</name>
    <dbReference type="NCBI Taxonomy" id="1188233"/>
    <lineage>
        <taxon>Bacteria</taxon>
        <taxon>Bacillati</taxon>
        <taxon>Mycoplasmatota</taxon>
        <taxon>Mycoplasmoidales</taxon>
        <taxon>Metamycoplasmataceae</taxon>
        <taxon>Metamycoplasma</taxon>
    </lineage>
</organism>
<dbReference type="InterPro" id="IPR054786">
    <property type="entry name" value="MYPU_1760-like"/>
</dbReference>
<evidence type="ECO:0000256" key="1">
    <source>
        <dbReference type="SAM" id="Phobius"/>
    </source>
</evidence>
<feature type="transmembrane region" description="Helical" evidence="1">
    <location>
        <begin position="12"/>
        <end position="35"/>
    </location>
</feature>
<gene>
    <name evidence="2" type="ORF">MAU_1370</name>
</gene>
<sequence length="694" mass="82995">MKEKKQRHVSKFLWLSLLLAIFSFGILGGIGYLTYRFLKVTYAKIDDSNYESHIVIEKNNKDELIFNRKEGQNHSFKIGNLTIIEKPYLTANNKKEYFLGELGMSLLNTMFKERALFGPEINYLKAIRINDTFNADLDLNANGIYLPATQEIYIPIRSLLQDNIQSLSRYRNNDFKKFIIAKRVEYIFGTIMHEYTHHIDNSYNKVLKENDPLSDNSLVSYSDPHNHGFGRDVTVKKEINNKKFLTDFRNNLHYHEIKDTEKNIYLRNSNDFNYIEKAIPVYKDFSANDLFKVANYANLTEEEKQRYKILNSNFYFFNNNKDIPIAFANPTNLKQLRYLYSFVELIPRELIKLSLGPNDWFYDPRVLFNNYFYFLKDNHKDLVFSAAGVDILKNISISKSNELVTFAPNWVFKEQIENFVSNVKYEDPRLINKPFLNAGNKFQRGLFQSYIDLMGYRELISFANLNFKPFSLDNQLNFGGYFQIKKDFFDKPNLDNKNNLNLSNIKPKFNRAEFLEKLNELNPKLLLVEKNNEKNYLEVTFDFQSFNFVTKKNWNSIYRYHNEEENKKNYHSEKWIYPNNDDYQYVSYYTKNLDYSELTRKFKNKQFDIRLWIDKNNDNKFEKQNEDDEQEVFSLLNDNFQNNIGSNFYKFAANNQRKTTTFRSNFLNPSARYQWFKINEDKKENKYYYSIEDY</sequence>